<proteinExistence type="predicted"/>
<evidence type="ECO:0000256" key="1">
    <source>
        <dbReference type="SAM" id="MobiDB-lite"/>
    </source>
</evidence>
<dbReference type="OrthoDB" id="2067069at2"/>
<gene>
    <name evidence="3" type="ORF">SAMN04489757_14113</name>
</gene>
<keyword evidence="2" id="KW-0812">Transmembrane</keyword>
<feature type="region of interest" description="Disordered" evidence="1">
    <location>
        <begin position="127"/>
        <end position="146"/>
    </location>
</feature>
<dbReference type="EMBL" id="FOWD01000041">
    <property type="protein sequence ID" value="SFO57044.1"/>
    <property type="molecule type" value="Genomic_DNA"/>
</dbReference>
<evidence type="ECO:0008006" key="5">
    <source>
        <dbReference type="Google" id="ProtNLM"/>
    </source>
</evidence>
<dbReference type="RefSeq" id="WP_091688252.1">
    <property type="nucleotide sequence ID" value="NZ_BAABFM010000038.1"/>
</dbReference>
<accession>A0A1I5I8V4</accession>
<dbReference type="Proteomes" id="UP000198806">
    <property type="component" value="Unassembled WGS sequence"/>
</dbReference>
<protein>
    <recommendedName>
        <fullName evidence="5">Type IV pilus assembly protein PilO</fullName>
    </recommendedName>
</protein>
<evidence type="ECO:0000313" key="4">
    <source>
        <dbReference type="Proteomes" id="UP000198806"/>
    </source>
</evidence>
<sequence length="243" mass="27416">MEIIKKLSEREKNLLFILLIFIILFCSYQFGYVKLTGKIDTLSSDNLELSVKLNDLIQKDVAKEKYIEETNKMLADTQDMFNHLAASMTQDKNTIFVTKLEKEADMIVSAISFGDITHIYDSNREMNNTTDQTANDTSNGSDTTDVTAERKGLKGYQSSITINYQTNYSGFKKAIDFINNYHEKMRIQSITAAFDSTTGNLTGTITIDLFMVSGEGREAELFDIYGIDLGTDNIFGTFELPVE</sequence>
<dbReference type="AlphaFoldDB" id="A0A1I5I8V4"/>
<feature type="transmembrane region" description="Helical" evidence="2">
    <location>
        <begin position="12"/>
        <end position="31"/>
    </location>
</feature>
<keyword evidence="4" id="KW-1185">Reference proteome</keyword>
<dbReference type="STRING" id="1527.SAMN04489757_14113"/>
<evidence type="ECO:0000313" key="3">
    <source>
        <dbReference type="EMBL" id="SFO57044.1"/>
    </source>
</evidence>
<reference evidence="3 4" key="1">
    <citation type="submission" date="2016-10" db="EMBL/GenBank/DDBJ databases">
        <authorList>
            <person name="de Groot N.N."/>
        </authorList>
    </citation>
    <scope>NUCLEOTIDE SEQUENCE [LARGE SCALE GENOMIC DNA]</scope>
    <source>
        <strain evidence="3 4">DSM 1283</strain>
    </source>
</reference>
<organism evidence="3 4">
    <name type="scientific">Anaerocolumna aminovalerica</name>
    <dbReference type="NCBI Taxonomy" id="1527"/>
    <lineage>
        <taxon>Bacteria</taxon>
        <taxon>Bacillati</taxon>
        <taxon>Bacillota</taxon>
        <taxon>Clostridia</taxon>
        <taxon>Lachnospirales</taxon>
        <taxon>Lachnospiraceae</taxon>
        <taxon>Anaerocolumna</taxon>
    </lineage>
</organism>
<evidence type="ECO:0000256" key="2">
    <source>
        <dbReference type="SAM" id="Phobius"/>
    </source>
</evidence>
<name>A0A1I5I8V4_9FIRM</name>
<keyword evidence="2" id="KW-1133">Transmembrane helix</keyword>
<keyword evidence="2" id="KW-0472">Membrane</keyword>